<dbReference type="GO" id="GO:0030170">
    <property type="term" value="F:pyridoxal phosphate binding"/>
    <property type="evidence" value="ECO:0007669"/>
    <property type="project" value="InterPro"/>
</dbReference>
<evidence type="ECO:0000256" key="4">
    <source>
        <dbReference type="ARBA" id="ARBA00022679"/>
    </source>
</evidence>
<dbReference type="Gene3D" id="3.40.640.10">
    <property type="entry name" value="Type I PLP-dependent aspartate aminotransferase-like (Major domain)"/>
    <property type="match status" value="1"/>
</dbReference>
<sequence>MIRKSSKLNQVNYEIRGPIFEKARELEEAGHNITRLNIGNPAPFGFTTPTELVNEIVQNLVHAQGYIDTRGLPAAREAIRRYSAMKGITDVRMEDIYVGNGVSELIMFTMQALLNDGDEVLIPSPDYPLWTSAVNLAGGRAVHYRCDEASDWMPDLADLESKISHRTKALVVINPNNPTGAVYSEELLQKMAKIAERHRLVLYSDEIYDQILYDDTVHHSIASYVKETLCVTMNGLSKNSRAAGFRAGWAVVSGRRAEAKSYLEGLTTLASMRLCSNVPTQFAITVALDSPSSIRQMTLPQGRLRQQRDLCIEKLNQIEGISCVMPRGAFYAFPKIDLKRFRVENDQQFILDILQETRILLVQGTGFNWPEPDHFRVVFLPPVETLGPALDRLGSFLASYRGTQITELQRA</sequence>
<dbReference type="OrthoDB" id="1489696at2"/>
<dbReference type="InterPro" id="IPR015424">
    <property type="entry name" value="PyrdxlP-dep_Trfase"/>
</dbReference>
<dbReference type="RefSeq" id="WP_089688224.1">
    <property type="nucleotide sequence ID" value="NZ_FNFO01000016.1"/>
</dbReference>
<comment type="cofactor">
    <cofactor evidence="1">
        <name>pyridoxal 5'-phosphate</name>
        <dbReference type="ChEBI" id="CHEBI:597326"/>
    </cofactor>
</comment>
<dbReference type="Pfam" id="PF00155">
    <property type="entry name" value="Aminotran_1_2"/>
    <property type="match status" value="1"/>
</dbReference>
<feature type="domain" description="Aminotransferase class I/classII large" evidence="7">
    <location>
        <begin position="34"/>
        <end position="392"/>
    </location>
</feature>
<gene>
    <name evidence="8" type="ORF">SAMN05421823_11614</name>
</gene>
<name>A0A1G9UBU6_9BACT</name>
<dbReference type="SUPFAM" id="SSF53383">
    <property type="entry name" value="PLP-dependent transferases"/>
    <property type="match status" value="1"/>
</dbReference>
<dbReference type="PANTHER" id="PTHR43488">
    <property type="entry name" value="GLUTAMATE-PYRUVATE AMINOTRANSFERASE ALAA"/>
    <property type="match status" value="1"/>
</dbReference>
<evidence type="ECO:0000256" key="3">
    <source>
        <dbReference type="ARBA" id="ARBA00022576"/>
    </source>
</evidence>
<dbReference type="STRING" id="1075417.SAMN05421823_11614"/>
<dbReference type="GO" id="GO:0004021">
    <property type="term" value="F:L-alanine:2-oxoglutarate aminotransferase activity"/>
    <property type="evidence" value="ECO:0007669"/>
    <property type="project" value="UniProtKB-EC"/>
</dbReference>
<evidence type="ECO:0000313" key="9">
    <source>
        <dbReference type="Proteomes" id="UP000198510"/>
    </source>
</evidence>
<comment type="similarity">
    <text evidence="2">Belongs to the class-I pyridoxal-phosphate-dependent aminotransferase family.</text>
</comment>
<keyword evidence="5" id="KW-0663">Pyridoxal phosphate</keyword>
<evidence type="ECO:0000259" key="7">
    <source>
        <dbReference type="Pfam" id="PF00155"/>
    </source>
</evidence>
<dbReference type="InterPro" id="IPR015421">
    <property type="entry name" value="PyrdxlP-dep_Trfase_major"/>
</dbReference>
<proteinExistence type="inferred from homology"/>
<dbReference type="InterPro" id="IPR051926">
    <property type="entry name" value="Ala_Aminotransferase"/>
</dbReference>
<evidence type="ECO:0000256" key="6">
    <source>
        <dbReference type="ARBA" id="ARBA00026106"/>
    </source>
</evidence>
<dbReference type="CDD" id="cd00609">
    <property type="entry name" value="AAT_like"/>
    <property type="match status" value="1"/>
</dbReference>
<evidence type="ECO:0000256" key="2">
    <source>
        <dbReference type="ARBA" id="ARBA00007441"/>
    </source>
</evidence>
<accession>A0A1G9UBU6</accession>
<keyword evidence="9" id="KW-1185">Reference proteome</keyword>
<dbReference type="AlphaFoldDB" id="A0A1G9UBU6"/>
<dbReference type="InterPro" id="IPR004839">
    <property type="entry name" value="Aminotransferase_I/II_large"/>
</dbReference>
<dbReference type="InterPro" id="IPR015422">
    <property type="entry name" value="PyrdxlP-dep_Trfase_small"/>
</dbReference>
<dbReference type="PANTHER" id="PTHR43488:SF2">
    <property type="entry name" value="GLUTAMATE-PYRUVATE AMINOTRANSFERASE ALAA"/>
    <property type="match status" value="1"/>
</dbReference>
<dbReference type="Gene3D" id="3.90.1150.10">
    <property type="entry name" value="Aspartate Aminotransferase, domain 1"/>
    <property type="match status" value="1"/>
</dbReference>
<evidence type="ECO:0000313" key="8">
    <source>
        <dbReference type="EMBL" id="SDM57194.1"/>
    </source>
</evidence>
<reference evidence="8 9" key="1">
    <citation type="submission" date="2016-10" db="EMBL/GenBank/DDBJ databases">
        <authorList>
            <person name="de Groot N.N."/>
        </authorList>
    </citation>
    <scope>NUCLEOTIDE SEQUENCE [LARGE SCALE GENOMIC DNA]</scope>
    <source>
        <strain evidence="8 9">DSM 25186</strain>
    </source>
</reference>
<keyword evidence="4" id="KW-0808">Transferase</keyword>
<protein>
    <recommendedName>
        <fullName evidence="6">alanine transaminase</fullName>
        <ecNumber evidence="6">2.6.1.2</ecNumber>
    </recommendedName>
</protein>
<keyword evidence="3" id="KW-0032">Aminotransferase</keyword>
<dbReference type="Proteomes" id="UP000198510">
    <property type="component" value="Unassembled WGS sequence"/>
</dbReference>
<evidence type="ECO:0000256" key="1">
    <source>
        <dbReference type="ARBA" id="ARBA00001933"/>
    </source>
</evidence>
<dbReference type="EC" id="2.6.1.2" evidence="6"/>
<evidence type="ECO:0000256" key="5">
    <source>
        <dbReference type="ARBA" id="ARBA00022898"/>
    </source>
</evidence>
<organism evidence="8 9">
    <name type="scientific">Catalinimonas alkaloidigena</name>
    <dbReference type="NCBI Taxonomy" id="1075417"/>
    <lineage>
        <taxon>Bacteria</taxon>
        <taxon>Pseudomonadati</taxon>
        <taxon>Bacteroidota</taxon>
        <taxon>Cytophagia</taxon>
        <taxon>Cytophagales</taxon>
        <taxon>Catalimonadaceae</taxon>
        <taxon>Catalinimonas</taxon>
    </lineage>
</organism>
<dbReference type="EMBL" id="FNFO01000016">
    <property type="protein sequence ID" value="SDM57194.1"/>
    <property type="molecule type" value="Genomic_DNA"/>
</dbReference>